<evidence type="ECO:0000259" key="2">
    <source>
        <dbReference type="Pfam" id="PF20736"/>
    </source>
</evidence>
<feature type="domain" description="Non-reducing end beta-L-arabinofuranosidase-like GH127 middle" evidence="2">
    <location>
        <begin position="443"/>
        <end position="538"/>
    </location>
</feature>
<dbReference type="Pfam" id="PF07944">
    <property type="entry name" value="Beta-AFase-like_GH127_cat"/>
    <property type="match status" value="1"/>
</dbReference>
<sequence length="621" mass="69794">MGIRLQGPAPISRRRFLKTGSLAAGAFAGRLSGRNAWGAETTIAPLAEFSYGDVLISSDLPESQLMNTHAVLMELSEDSLLKPFRQMSGMPAPGEDLGGWYQYNPDYDYRTGFDTGFAPACTFGQWVSALARVFAITGDQATRDKVLRLNQLYAQTITDDFYTKNRFPAYTYDKLLLGLLDSHTYVKDPAALSILEQTTNTALPHLPGHAVEHDVPWRTDKPKDDASWTWDESYTMPENLFLAYQRGAGRRYYDLGLQYLDDETWFDPLSRNENVLKGRHAYSYVNSLSSAMMAYLVAGSEKHLHAAKNAFAMLQEQSYATGGWGPDEALRAPDSNDVFDSLTNTHHSFETPCGSYAHFKLTRYLLRVTRDSRYGDSMERVMYNTVLGAKPLQSDGENFYYADYNFDGKRVYKQARWACCSGTLPQVAADYQINAYFRGPQAVYVNLYVPSTLRWAENGASLSITQESNYPYEDHVTFTVTSSMPTELTLHFRIPAWAEGSSISVNGFRKTGISVPGKFAAIRREWKTGDRIELELPLKMRLEMIDARHAETVALLQGPLVLMAVKQDQDGPLPKVTRAELLAAKRMSQREWRVDSASGPMTMLSFTSLGERPYTTYLKVS</sequence>
<dbReference type="Pfam" id="PF20736">
    <property type="entry name" value="Glyco_hydro127M"/>
    <property type="match status" value="1"/>
</dbReference>
<dbReference type="KEGG" id="adin:H7849_01475"/>
<dbReference type="GO" id="GO:0016787">
    <property type="term" value="F:hydrolase activity"/>
    <property type="evidence" value="ECO:0007669"/>
    <property type="project" value="UniProtKB-KW"/>
</dbReference>
<evidence type="ECO:0000259" key="1">
    <source>
        <dbReference type="Pfam" id="PF07944"/>
    </source>
</evidence>
<dbReference type="SUPFAM" id="SSF48208">
    <property type="entry name" value="Six-hairpin glycosidases"/>
    <property type="match status" value="1"/>
</dbReference>
<dbReference type="PANTHER" id="PTHR31151">
    <property type="entry name" value="PROLINE-TRNA LIGASE (DUF1680)"/>
    <property type="match status" value="1"/>
</dbReference>
<keyword evidence="4" id="KW-1185">Reference proteome</keyword>
<name>A0A7G8BJJ5_9BACT</name>
<evidence type="ECO:0000313" key="3">
    <source>
        <dbReference type="EMBL" id="QNI32715.1"/>
    </source>
</evidence>
<keyword evidence="3" id="KW-0378">Hydrolase</keyword>
<feature type="domain" description="Non-reducing end beta-L-arabinofuranosidase-like GH127 catalytic" evidence="1">
    <location>
        <begin position="67"/>
        <end position="431"/>
    </location>
</feature>
<dbReference type="EMBL" id="CP060394">
    <property type="protein sequence ID" value="QNI32715.1"/>
    <property type="molecule type" value="Genomic_DNA"/>
</dbReference>
<dbReference type="RefSeq" id="WP_186743669.1">
    <property type="nucleotide sequence ID" value="NZ_CP060394.1"/>
</dbReference>
<accession>A0A7G8BJJ5</accession>
<dbReference type="PANTHER" id="PTHR31151:SF0">
    <property type="entry name" value="PROLINE-TRNA LIGASE (DUF1680)"/>
    <property type="match status" value="1"/>
</dbReference>
<dbReference type="Proteomes" id="UP000515312">
    <property type="component" value="Chromosome"/>
</dbReference>
<organism evidence="3 4">
    <name type="scientific">Alloacidobacterium dinghuense</name>
    <dbReference type="NCBI Taxonomy" id="2763107"/>
    <lineage>
        <taxon>Bacteria</taxon>
        <taxon>Pseudomonadati</taxon>
        <taxon>Acidobacteriota</taxon>
        <taxon>Terriglobia</taxon>
        <taxon>Terriglobales</taxon>
        <taxon>Acidobacteriaceae</taxon>
        <taxon>Alloacidobacterium</taxon>
    </lineage>
</organism>
<dbReference type="PROSITE" id="PS51318">
    <property type="entry name" value="TAT"/>
    <property type="match status" value="1"/>
</dbReference>
<gene>
    <name evidence="3" type="ORF">H7849_01475</name>
</gene>
<protein>
    <submittedName>
        <fullName evidence="3">Glycoside hydrolase family 127 protein</fullName>
    </submittedName>
</protein>
<dbReference type="InterPro" id="IPR012878">
    <property type="entry name" value="Beta-AFase-like_GH127_cat"/>
</dbReference>
<dbReference type="InterPro" id="IPR008928">
    <property type="entry name" value="6-hairpin_glycosidase_sf"/>
</dbReference>
<evidence type="ECO:0000313" key="4">
    <source>
        <dbReference type="Proteomes" id="UP000515312"/>
    </source>
</evidence>
<reference evidence="3 4" key="1">
    <citation type="submission" date="2020-08" db="EMBL/GenBank/DDBJ databases">
        <title>Edaphobacter telluris sp. nov. and Acidobacterium dinghuensis sp. nov., two acidobacteria isolated from forest soil.</title>
        <authorList>
            <person name="Fu J."/>
            <person name="Qiu L."/>
        </authorList>
    </citation>
    <scope>NUCLEOTIDE SEQUENCE [LARGE SCALE GENOMIC DNA]</scope>
    <source>
        <strain evidence="3">4Y35</strain>
    </source>
</reference>
<dbReference type="InterPro" id="IPR049046">
    <property type="entry name" value="Beta-AFase-like_GH127_middle"/>
</dbReference>
<dbReference type="AlphaFoldDB" id="A0A7G8BJJ5"/>
<dbReference type="InterPro" id="IPR006311">
    <property type="entry name" value="TAT_signal"/>
</dbReference>
<dbReference type="GO" id="GO:0005975">
    <property type="term" value="P:carbohydrate metabolic process"/>
    <property type="evidence" value="ECO:0007669"/>
    <property type="project" value="InterPro"/>
</dbReference>
<proteinExistence type="predicted"/>